<dbReference type="AlphaFoldDB" id="A0A060NPB7"/>
<keyword evidence="3 7" id="KW-0547">Nucleotide-binding</keyword>
<evidence type="ECO:0000256" key="6">
    <source>
        <dbReference type="ARBA" id="ARBA00023146"/>
    </source>
</evidence>
<feature type="short sequence motif" description="'KMSKS' region" evidence="7">
    <location>
        <begin position="289"/>
        <end position="293"/>
    </location>
</feature>
<proteinExistence type="inferred from homology"/>
<evidence type="ECO:0000259" key="9">
    <source>
        <dbReference type="Pfam" id="PF00749"/>
    </source>
</evidence>
<evidence type="ECO:0000256" key="8">
    <source>
        <dbReference type="SAM" id="MobiDB-lite"/>
    </source>
</evidence>
<evidence type="ECO:0000256" key="5">
    <source>
        <dbReference type="ARBA" id="ARBA00022917"/>
    </source>
</evidence>
<dbReference type="GO" id="GO:0005829">
    <property type="term" value="C:cytosol"/>
    <property type="evidence" value="ECO:0007669"/>
    <property type="project" value="TreeGrafter"/>
</dbReference>
<organism evidence="11 12">
    <name type="scientific">Serpentinimonas raichei</name>
    <dbReference type="NCBI Taxonomy" id="1458425"/>
    <lineage>
        <taxon>Bacteria</taxon>
        <taxon>Pseudomonadati</taxon>
        <taxon>Pseudomonadota</taxon>
        <taxon>Betaproteobacteria</taxon>
        <taxon>Burkholderiales</taxon>
        <taxon>Comamonadaceae</taxon>
        <taxon>Serpentinimonas</taxon>
    </lineage>
</organism>
<sequence>MPSSPPDTSPAADPMTTPDTEQRGTPPRIRTRFAPSPTGFIHLGNIRSAIYPWAFARAQGGDFILRIEDTDQERSTQAAVDVILQGMAWLGLDFDEGPYYQMQRMARYQAVLAQMLERGLAYPCYMSVADLDALRERQQANKEKPRYDGTWRPEPGKALPPIPEGVQPVLRFKNPQGGVVAWDDKVKGRIEIANAELDDLVLARPAPASQAGEEGAAGEEGEAASGRIGVPTYNFCVVVDDIDMRITHVIRGDDHINNTPRQINILRALGHQPPVYAHLPTVLNEQGEKMSKRNGAKPVTQYRDEGYLPDALLNYLARLGWSHGDDEIFSRQQFLQWFDLEHLGRSAAQFDEAKLRWVNAQHLKALPEAELAPLVAEQLARRGLQADERLPTICALFKDRCDTTVALADWAALFYRDAEVPAAALAEHGVAAQRPALAALAQALAQCEWSRPGIAAALKAVLAAQGLKMPQLAVPVRVLLMGTPNTPSLDAVLALQPREKVLRALQRA</sequence>
<comment type="subcellular location">
    <subcellularLocation>
        <location evidence="7">Cytoplasm</location>
    </subcellularLocation>
</comment>
<comment type="similarity">
    <text evidence="1 7">Belongs to the class-I aminoacyl-tRNA synthetase family. Glutamate--tRNA ligase type 1 subfamily.</text>
</comment>
<feature type="compositionally biased region" description="Basic and acidic residues" evidence="8">
    <location>
        <begin position="141"/>
        <end position="155"/>
    </location>
</feature>
<dbReference type="HOGENOM" id="CLU_015768_6_0_4"/>
<evidence type="ECO:0000256" key="3">
    <source>
        <dbReference type="ARBA" id="ARBA00022741"/>
    </source>
</evidence>
<evidence type="ECO:0000256" key="1">
    <source>
        <dbReference type="ARBA" id="ARBA00007894"/>
    </source>
</evidence>
<keyword evidence="2 7" id="KW-0436">Ligase</keyword>
<keyword evidence="5 7" id="KW-0648">Protein biosynthesis</keyword>
<feature type="region of interest" description="Disordered" evidence="8">
    <location>
        <begin position="141"/>
        <end position="163"/>
    </location>
</feature>
<feature type="domain" description="Aminoacyl-tRNA synthetase class I anticodon-binding" evidence="10">
    <location>
        <begin position="375"/>
        <end position="508"/>
    </location>
</feature>
<feature type="domain" description="Glutamyl/glutaminyl-tRNA synthetase class Ib catalytic" evidence="9">
    <location>
        <begin position="229"/>
        <end position="357"/>
    </location>
</feature>
<dbReference type="NCBIfam" id="TIGR00464">
    <property type="entry name" value="gltX_bact"/>
    <property type="match status" value="1"/>
</dbReference>
<dbReference type="InterPro" id="IPR004527">
    <property type="entry name" value="Glu-tRNA-ligase_bac/mito"/>
</dbReference>
<evidence type="ECO:0000313" key="12">
    <source>
        <dbReference type="Proteomes" id="UP000067461"/>
    </source>
</evidence>
<dbReference type="GO" id="GO:0008270">
    <property type="term" value="F:zinc ion binding"/>
    <property type="evidence" value="ECO:0007669"/>
    <property type="project" value="InterPro"/>
</dbReference>
<dbReference type="KEGG" id="cbaa:SRAA_1479"/>
<evidence type="ECO:0000256" key="4">
    <source>
        <dbReference type="ARBA" id="ARBA00022840"/>
    </source>
</evidence>
<dbReference type="InterPro" id="IPR045462">
    <property type="entry name" value="aa-tRNA-synth_I_cd-bd"/>
</dbReference>
<dbReference type="Pfam" id="PF00749">
    <property type="entry name" value="tRNA-synt_1c"/>
    <property type="match status" value="2"/>
</dbReference>
<keyword evidence="6 7" id="KW-0030">Aminoacyl-tRNA synthetase</keyword>
<comment type="caution">
    <text evidence="7">Lacks conserved residue(s) required for the propagation of feature annotation.</text>
</comment>
<dbReference type="InterPro" id="IPR008925">
    <property type="entry name" value="aa_tRNA-synth_I_cd-bd_sf"/>
</dbReference>
<dbReference type="Gene3D" id="3.40.50.620">
    <property type="entry name" value="HUPs"/>
    <property type="match status" value="1"/>
</dbReference>
<dbReference type="PROSITE" id="PS00178">
    <property type="entry name" value="AA_TRNA_LIGASE_I"/>
    <property type="match status" value="1"/>
</dbReference>
<evidence type="ECO:0000313" key="11">
    <source>
        <dbReference type="EMBL" id="BAO81333.1"/>
    </source>
</evidence>
<keyword evidence="12" id="KW-1185">Reference proteome</keyword>
<keyword evidence="4 7" id="KW-0067">ATP-binding</keyword>
<dbReference type="EC" id="6.1.1.17" evidence="7"/>
<dbReference type="GO" id="GO:0004818">
    <property type="term" value="F:glutamate-tRNA ligase activity"/>
    <property type="evidence" value="ECO:0007669"/>
    <property type="project" value="UniProtKB-UniRule"/>
</dbReference>
<dbReference type="EMBL" id="AP014568">
    <property type="protein sequence ID" value="BAO81333.1"/>
    <property type="molecule type" value="Genomic_DNA"/>
</dbReference>
<dbReference type="InterPro" id="IPR020751">
    <property type="entry name" value="aa-tRNA-synth_I_codon-bd_sub2"/>
</dbReference>
<dbReference type="HAMAP" id="MF_00022">
    <property type="entry name" value="Glu_tRNA_synth_type1"/>
    <property type="match status" value="1"/>
</dbReference>
<name>A0A060NPB7_9BURK</name>
<dbReference type="STRING" id="1458425.SRAA_1479"/>
<dbReference type="InterPro" id="IPR020058">
    <property type="entry name" value="Glu/Gln-tRNA-synth_Ib_cat-dom"/>
</dbReference>
<dbReference type="Proteomes" id="UP000067461">
    <property type="component" value="Chromosome"/>
</dbReference>
<dbReference type="PRINTS" id="PR00987">
    <property type="entry name" value="TRNASYNTHGLU"/>
</dbReference>
<gene>
    <name evidence="7 11" type="primary">gltX</name>
    <name evidence="11" type="ORF">SRAA_1479</name>
</gene>
<comment type="subunit">
    <text evidence="7">Monomer.</text>
</comment>
<evidence type="ECO:0000256" key="7">
    <source>
        <dbReference type="HAMAP-Rule" id="MF_00022"/>
    </source>
</evidence>
<feature type="binding site" evidence="7">
    <location>
        <position position="292"/>
    </location>
    <ligand>
        <name>ATP</name>
        <dbReference type="ChEBI" id="CHEBI:30616"/>
    </ligand>
</feature>
<feature type="region of interest" description="Disordered" evidence="8">
    <location>
        <begin position="204"/>
        <end position="223"/>
    </location>
</feature>
<dbReference type="Gene3D" id="1.10.10.350">
    <property type="match status" value="1"/>
</dbReference>
<feature type="short sequence motif" description="'HIGH' region" evidence="7">
    <location>
        <begin position="35"/>
        <end position="45"/>
    </location>
</feature>
<dbReference type="InterPro" id="IPR001412">
    <property type="entry name" value="aa-tRNA-synth_I_CS"/>
</dbReference>
<comment type="function">
    <text evidence="7">Catalyzes the attachment of glutamate to tRNA(Glu) in a two-step reaction: glutamate is first activated by ATP to form Glu-AMP and then transferred to the acceptor end of tRNA(Glu).</text>
</comment>
<accession>A0A060NPB7</accession>
<dbReference type="GO" id="GO:0006424">
    <property type="term" value="P:glutamyl-tRNA aminoacylation"/>
    <property type="evidence" value="ECO:0007669"/>
    <property type="project" value="UniProtKB-UniRule"/>
</dbReference>
<reference evidence="11 12" key="1">
    <citation type="journal article" date="2014" name="Nat. Commun.">
        <title>Physiological and genomic features of highly alkaliphilic hydrogen-utilizing Betaproteobacteria from a continental serpentinizing site.</title>
        <authorList>
            <person name="Suzuki S."/>
            <person name="Kuenen J.G."/>
            <person name="Schipper K."/>
            <person name="van der Velde S."/>
            <person name="Ishii S."/>
            <person name="Wu A."/>
            <person name="Sorokin D.Y."/>
            <person name="Tenney A."/>
            <person name="Meng X.Y."/>
            <person name="Morrill P.L."/>
            <person name="Kamagata Y."/>
            <person name="Muyzer G."/>
            <person name="Nealson K.H."/>
        </authorList>
    </citation>
    <scope>NUCLEOTIDE SEQUENCE [LARGE SCALE GENOMIC DNA]</scope>
    <source>
        <strain evidence="11 12">A1</strain>
    </source>
</reference>
<dbReference type="CDD" id="cd00808">
    <property type="entry name" value="GluRS_core"/>
    <property type="match status" value="1"/>
</dbReference>
<comment type="catalytic activity">
    <reaction evidence="7">
        <text>tRNA(Glu) + L-glutamate + ATP = L-glutamyl-tRNA(Glu) + AMP + diphosphate</text>
        <dbReference type="Rhea" id="RHEA:23540"/>
        <dbReference type="Rhea" id="RHEA-COMP:9663"/>
        <dbReference type="Rhea" id="RHEA-COMP:9680"/>
        <dbReference type="ChEBI" id="CHEBI:29985"/>
        <dbReference type="ChEBI" id="CHEBI:30616"/>
        <dbReference type="ChEBI" id="CHEBI:33019"/>
        <dbReference type="ChEBI" id="CHEBI:78442"/>
        <dbReference type="ChEBI" id="CHEBI:78520"/>
        <dbReference type="ChEBI" id="CHEBI:456215"/>
        <dbReference type="EC" id="6.1.1.17"/>
    </reaction>
</comment>
<dbReference type="GO" id="GO:0005524">
    <property type="term" value="F:ATP binding"/>
    <property type="evidence" value="ECO:0007669"/>
    <property type="project" value="UniProtKB-UniRule"/>
</dbReference>
<dbReference type="InterPro" id="IPR049940">
    <property type="entry name" value="GluQ/Sye"/>
</dbReference>
<keyword evidence="7" id="KW-0963">Cytoplasm</keyword>
<protein>
    <recommendedName>
        <fullName evidence="7">Glutamate--tRNA ligase</fullName>
        <ecNumber evidence="7">6.1.1.17</ecNumber>
    </recommendedName>
    <alternativeName>
        <fullName evidence="7">Glutamyl-tRNA synthetase</fullName>
        <shortName evidence="7">GluRS</shortName>
    </alternativeName>
</protein>
<evidence type="ECO:0000259" key="10">
    <source>
        <dbReference type="Pfam" id="PF19269"/>
    </source>
</evidence>
<dbReference type="PANTHER" id="PTHR43311">
    <property type="entry name" value="GLUTAMATE--TRNA LIGASE"/>
    <property type="match status" value="1"/>
</dbReference>
<dbReference type="SUPFAM" id="SSF52374">
    <property type="entry name" value="Nucleotidylyl transferase"/>
    <property type="match status" value="1"/>
</dbReference>
<dbReference type="PANTHER" id="PTHR43311:SF2">
    <property type="entry name" value="GLUTAMATE--TRNA LIGASE, MITOCHONDRIAL-RELATED"/>
    <property type="match status" value="1"/>
</dbReference>
<dbReference type="GO" id="GO:0000049">
    <property type="term" value="F:tRNA binding"/>
    <property type="evidence" value="ECO:0007669"/>
    <property type="project" value="InterPro"/>
</dbReference>
<feature type="domain" description="Glutamyl/glutaminyl-tRNA synthetase class Ib catalytic" evidence="9">
    <location>
        <begin position="29"/>
        <end position="204"/>
    </location>
</feature>
<feature type="compositionally biased region" description="Low complexity" evidence="8">
    <location>
        <begin position="9"/>
        <end position="19"/>
    </location>
</feature>
<dbReference type="SUPFAM" id="SSF48163">
    <property type="entry name" value="An anticodon-binding domain of class I aminoacyl-tRNA synthetases"/>
    <property type="match status" value="1"/>
</dbReference>
<dbReference type="InterPro" id="IPR000924">
    <property type="entry name" value="Glu/Gln-tRNA-synth"/>
</dbReference>
<dbReference type="Pfam" id="PF19269">
    <property type="entry name" value="Anticodon_2"/>
    <property type="match status" value="1"/>
</dbReference>
<dbReference type="InterPro" id="IPR014729">
    <property type="entry name" value="Rossmann-like_a/b/a_fold"/>
</dbReference>
<feature type="region of interest" description="Disordered" evidence="8">
    <location>
        <begin position="1"/>
        <end position="33"/>
    </location>
</feature>
<dbReference type="InterPro" id="IPR033910">
    <property type="entry name" value="GluRS_core"/>
</dbReference>
<evidence type="ECO:0000256" key="2">
    <source>
        <dbReference type="ARBA" id="ARBA00022598"/>
    </source>
</evidence>